<dbReference type="EMBL" id="VFOZ01000001">
    <property type="protein sequence ID" value="TQM00924.1"/>
    <property type="molecule type" value="Genomic_DNA"/>
</dbReference>
<dbReference type="PRINTS" id="PR00469">
    <property type="entry name" value="PNDRDTASEII"/>
</dbReference>
<dbReference type="SUPFAM" id="SSF51905">
    <property type="entry name" value="FAD/NAD(P)-binding domain"/>
    <property type="match status" value="1"/>
</dbReference>
<dbReference type="PANTHER" id="PTHR48105">
    <property type="entry name" value="THIOREDOXIN REDUCTASE 1-RELATED-RELATED"/>
    <property type="match status" value="1"/>
</dbReference>
<reference evidence="5 6" key="1">
    <citation type="submission" date="2019-06" db="EMBL/GenBank/DDBJ databases">
        <title>Sequencing the genomes of 1000 actinobacteria strains.</title>
        <authorList>
            <person name="Klenk H.-P."/>
        </authorList>
    </citation>
    <scope>NUCLEOTIDE SEQUENCE [LARGE SCALE GENOMIC DNA]</scope>
    <source>
        <strain evidence="5 6">DSM 102200</strain>
    </source>
</reference>
<organism evidence="5 6">
    <name type="scientific">Actinoallomurus bryophytorum</name>
    <dbReference type="NCBI Taxonomy" id="1490222"/>
    <lineage>
        <taxon>Bacteria</taxon>
        <taxon>Bacillati</taxon>
        <taxon>Actinomycetota</taxon>
        <taxon>Actinomycetes</taxon>
        <taxon>Streptosporangiales</taxon>
        <taxon>Thermomonosporaceae</taxon>
        <taxon>Actinoallomurus</taxon>
    </lineage>
</organism>
<keyword evidence="1" id="KW-0285">Flavoprotein</keyword>
<dbReference type="InterPro" id="IPR036188">
    <property type="entry name" value="FAD/NAD-bd_sf"/>
</dbReference>
<dbReference type="SMART" id="SM00100">
    <property type="entry name" value="cNMP"/>
    <property type="match status" value="1"/>
</dbReference>
<evidence type="ECO:0000256" key="1">
    <source>
        <dbReference type="ARBA" id="ARBA00022630"/>
    </source>
</evidence>
<dbReference type="InterPro" id="IPR018490">
    <property type="entry name" value="cNMP-bd_dom_sf"/>
</dbReference>
<dbReference type="Pfam" id="PF07992">
    <property type="entry name" value="Pyr_redox_2"/>
    <property type="match status" value="1"/>
</dbReference>
<dbReference type="InterPro" id="IPR014710">
    <property type="entry name" value="RmlC-like_jellyroll"/>
</dbReference>
<keyword evidence="6" id="KW-1185">Reference proteome</keyword>
<dbReference type="AlphaFoldDB" id="A0A543CUY3"/>
<evidence type="ECO:0000259" key="4">
    <source>
        <dbReference type="PROSITE" id="PS50042"/>
    </source>
</evidence>
<name>A0A543CUY3_9ACTN</name>
<evidence type="ECO:0000313" key="6">
    <source>
        <dbReference type="Proteomes" id="UP000316096"/>
    </source>
</evidence>
<evidence type="ECO:0000256" key="2">
    <source>
        <dbReference type="ARBA" id="ARBA00023002"/>
    </source>
</evidence>
<gene>
    <name evidence="5" type="ORF">FB559_6652</name>
</gene>
<sequence length="532" mass="57235">MQETPDLHGAYPRLDAGEIDRLAEYGTRRPTRSDETLVREGDHDYDFYVVTAGTVAVLESGEVIRVHGRGRFIGELGQLTGQPAFFTAVAQEPGEVVQVPIALLRELIAAEPWFGDMVLRAYLVRRSLLIELGAGLRIIGSRFSTDTRRLRDFAARNRLPYRWIDLEEDREAESLLCQLGIPPHDTPVVILFGDQVLRNPSNAELALVTGLPVPDQTTEEEVCDLIVVGAGPAGLAAAVYGASEGLDTILFDAIATGGQAGTSSRIENYLGFPGGISGGELAERAVIQCRKFGARLGVPVETTALESNDGSYAVRRADGGCVRARSVVIATGARYRRLAVPGLDRFEGQGVYYAATEVEARACRKRPVAIVGGGNSAGQAALFLSGHAAVVRLFIRGGDLAESMSRYLIDRIERNKAVEVYLHTQVCELLGDRALEKIVVLDGRTGGRRAFETNDLFVFIGADPCVAWLAGNVDLDEKGYVRTGHGDALPLETNLAGVFAVGDVRSGSVKRVASAVGEGSMAVRLVHEHLAR</sequence>
<dbReference type="CDD" id="cd00038">
    <property type="entry name" value="CAP_ED"/>
    <property type="match status" value="1"/>
</dbReference>
<evidence type="ECO:0000313" key="5">
    <source>
        <dbReference type="EMBL" id="TQM00924.1"/>
    </source>
</evidence>
<protein>
    <submittedName>
        <fullName evidence="5">Thioredoxin reductase (NADPH)</fullName>
    </submittedName>
</protein>
<dbReference type="PRINTS" id="PR00368">
    <property type="entry name" value="FADPNR"/>
</dbReference>
<dbReference type="Pfam" id="PF00027">
    <property type="entry name" value="cNMP_binding"/>
    <property type="match status" value="1"/>
</dbReference>
<dbReference type="InterPro" id="IPR050097">
    <property type="entry name" value="Ferredoxin-NADP_redctase_2"/>
</dbReference>
<dbReference type="InterPro" id="IPR000595">
    <property type="entry name" value="cNMP-bd_dom"/>
</dbReference>
<dbReference type="InterPro" id="IPR023753">
    <property type="entry name" value="FAD/NAD-binding_dom"/>
</dbReference>
<keyword evidence="2" id="KW-0560">Oxidoreductase</keyword>
<dbReference type="Proteomes" id="UP000316096">
    <property type="component" value="Unassembled WGS sequence"/>
</dbReference>
<accession>A0A543CUY3</accession>
<comment type="catalytic activity">
    <reaction evidence="3">
        <text>[thioredoxin]-dithiol + NADP(+) = [thioredoxin]-disulfide + NADPH + H(+)</text>
        <dbReference type="Rhea" id="RHEA:20345"/>
        <dbReference type="Rhea" id="RHEA-COMP:10698"/>
        <dbReference type="Rhea" id="RHEA-COMP:10700"/>
        <dbReference type="ChEBI" id="CHEBI:15378"/>
        <dbReference type="ChEBI" id="CHEBI:29950"/>
        <dbReference type="ChEBI" id="CHEBI:50058"/>
        <dbReference type="ChEBI" id="CHEBI:57783"/>
        <dbReference type="ChEBI" id="CHEBI:58349"/>
        <dbReference type="EC" id="1.8.1.9"/>
    </reaction>
</comment>
<dbReference type="RefSeq" id="WP_221640290.1">
    <property type="nucleotide sequence ID" value="NZ_VFOZ01000001.1"/>
</dbReference>
<dbReference type="PROSITE" id="PS50042">
    <property type="entry name" value="CNMP_BINDING_3"/>
    <property type="match status" value="1"/>
</dbReference>
<dbReference type="SUPFAM" id="SSF51206">
    <property type="entry name" value="cAMP-binding domain-like"/>
    <property type="match status" value="1"/>
</dbReference>
<evidence type="ECO:0000256" key="3">
    <source>
        <dbReference type="ARBA" id="ARBA00048132"/>
    </source>
</evidence>
<dbReference type="Gene3D" id="2.60.120.10">
    <property type="entry name" value="Jelly Rolls"/>
    <property type="match status" value="1"/>
</dbReference>
<dbReference type="Gene3D" id="3.50.50.60">
    <property type="entry name" value="FAD/NAD(P)-binding domain"/>
    <property type="match status" value="2"/>
</dbReference>
<dbReference type="GO" id="GO:0004791">
    <property type="term" value="F:thioredoxin-disulfide reductase (NADPH) activity"/>
    <property type="evidence" value="ECO:0007669"/>
    <property type="project" value="UniProtKB-EC"/>
</dbReference>
<proteinExistence type="predicted"/>
<feature type="domain" description="Cyclic nucleotide-binding" evidence="4">
    <location>
        <begin position="10"/>
        <end position="108"/>
    </location>
</feature>
<comment type="caution">
    <text evidence="5">The sequence shown here is derived from an EMBL/GenBank/DDBJ whole genome shotgun (WGS) entry which is preliminary data.</text>
</comment>